<evidence type="ECO:0000256" key="3">
    <source>
        <dbReference type="ARBA" id="ARBA00022989"/>
    </source>
</evidence>
<keyword evidence="4 6" id="KW-0472">Membrane</keyword>
<dbReference type="InterPro" id="IPR017500">
    <property type="entry name" value="Phage_infect_YhgE_N"/>
</dbReference>
<feature type="transmembrane region" description="Helical" evidence="6">
    <location>
        <begin position="599"/>
        <end position="620"/>
    </location>
</feature>
<gene>
    <name evidence="8" type="ORF">G1C95_0630</name>
</gene>
<dbReference type="Pfam" id="PF12698">
    <property type="entry name" value="ABC2_membrane_3"/>
    <property type="match status" value="2"/>
</dbReference>
<sequence>MTTIWRLFIGDVRRLFSNVVSVIIVIGLVAIPSLFAWFNIAASWDPFGNMSSLKFAVANTDEGYKSDLIPMKVTIGAEVVNTLRANTELDWTFTTKQEAIEGTKSGKYYAAIVIPKDFSATMMTFFSDDAKHASIEYYSNEKKNAVAPTITSKGADEVSTQVNQTFVETLTSTALNIASSIIDQLNQPEAQDAMGRFNSNVADFATQLTEAGDTLESFGTITDSAQALLTSSTALIKQGAAATDKAGDQLDEAKNSAGDVTDALNTSVDTLKQALTSSADSFEQAGKDADRLLGSAAQNASDTSTALRNQATAVGQQIEHYQSILNAVNSLPGAGSDTAIGKSISAIANSLQRTINQLTALQTKLNNAADSLDAKVNDAAAQRKEIAELIDQAKTSISDIATNVDADLAPSIQQITTAVGDVSTLLAQNADQLDTTVDELDNAADKAGKTVDEVRTMLSSTASKLHDAGDSLAAFNGKLSQALNSGDMSMVQEVLGANAESLSSALAAPVTLKRKAVFPVENFGSSMAPYYTFIPLWTASILIALAVRTSVSRKRRAELGDPKPYQMFLGRFGVFAVISLLQSTVSCAGSLLFLRVQAVHPLLFMLSGWVGGLVFALFIYTMVMSFGNVGKAIGMLMLVFQVSGSAGSYPLQVLPGFMQAINPFLPITHAINAMRAAIAGIYNNDYWIELGKLLMFVPPLLLLALVLYKPLLGFNRWITNQLERTKLIG</sequence>
<evidence type="ECO:0000256" key="2">
    <source>
        <dbReference type="ARBA" id="ARBA00022692"/>
    </source>
</evidence>
<dbReference type="GO" id="GO:0016020">
    <property type="term" value="C:membrane"/>
    <property type="evidence" value="ECO:0007669"/>
    <property type="project" value="UniProtKB-SubCell"/>
</dbReference>
<dbReference type="RefSeq" id="WP_169171453.1">
    <property type="nucleotide sequence ID" value="NZ_JAAIII010000001.1"/>
</dbReference>
<evidence type="ECO:0000256" key="1">
    <source>
        <dbReference type="ARBA" id="ARBA00004141"/>
    </source>
</evidence>
<evidence type="ECO:0000313" key="8">
    <source>
        <dbReference type="EMBL" id="NMM93445.1"/>
    </source>
</evidence>
<evidence type="ECO:0000313" key="9">
    <source>
        <dbReference type="Proteomes" id="UP000532194"/>
    </source>
</evidence>
<dbReference type="Gene3D" id="3.40.1710.10">
    <property type="entry name" value="abc type-2 transporter like domain"/>
    <property type="match status" value="1"/>
</dbReference>
<dbReference type="EMBL" id="JAAIII010000001">
    <property type="protein sequence ID" value="NMM93445.1"/>
    <property type="molecule type" value="Genomic_DNA"/>
</dbReference>
<proteinExistence type="predicted"/>
<dbReference type="InterPro" id="IPR051328">
    <property type="entry name" value="T7SS_ABC-Transporter"/>
</dbReference>
<feature type="transmembrane region" description="Helical" evidence="6">
    <location>
        <begin position="15"/>
        <end position="38"/>
    </location>
</feature>
<keyword evidence="5" id="KW-0175">Coiled coil</keyword>
<reference evidence="8 9" key="1">
    <citation type="submission" date="2020-02" db="EMBL/GenBank/DDBJ databases">
        <title>Characterization of phylogenetic diversity of novel bifidobacterial species isolated in Czech ZOOs.</title>
        <authorList>
            <person name="Lugli G.A."/>
            <person name="Vera N.B."/>
            <person name="Ventura M."/>
        </authorList>
    </citation>
    <scope>NUCLEOTIDE SEQUENCE [LARGE SCALE GENOMIC DNA]</scope>
    <source>
        <strain evidence="8 9">DSM 109957</strain>
    </source>
</reference>
<keyword evidence="2 6" id="KW-0812">Transmembrane</keyword>
<name>A0A7Y0ENE5_9BIFI</name>
<dbReference type="PANTHER" id="PTHR43077:SF10">
    <property type="entry name" value="TRANSPORT PERMEASE PROTEIN"/>
    <property type="match status" value="1"/>
</dbReference>
<organism evidence="8 9">
    <name type="scientific">Bifidobacterium oedipodis</name>
    <dbReference type="NCBI Taxonomy" id="2675322"/>
    <lineage>
        <taxon>Bacteria</taxon>
        <taxon>Bacillati</taxon>
        <taxon>Actinomycetota</taxon>
        <taxon>Actinomycetes</taxon>
        <taxon>Bifidobacteriales</taxon>
        <taxon>Bifidobacteriaceae</taxon>
        <taxon>Bifidobacterium</taxon>
    </lineage>
</organism>
<dbReference type="AlphaFoldDB" id="A0A7Y0ENE5"/>
<protein>
    <submittedName>
        <fullName evidence="8">Phage infection protein</fullName>
    </submittedName>
</protein>
<dbReference type="Gene3D" id="1.10.287.950">
    <property type="entry name" value="Methyl-accepting chemotaxis protein"/>
    <property type="match status" value="1"/>
</dbReference>
<feature type="transmembrane region" description="Helical" evidence="6">
    <location>
        <begin position="632"/>
        <end position="651"/>
    </location>
</feature>
<feature type="coiled-coil region" evidence="5">
    <location>
        <begin position="348"/>
        <end position="392"/>
    </location>
</feature>
<feature type="transmembrane region" description="Helical" evidence="6">
    <location>
        <begin position="690"/>
        <end position="708"/>
    </location>
</feature>
<evidence type="ECO:0000256" key="6">
    <source>
        <dbReference type="SAM" id="Phobius"/>
    </source>
</evidence>
<feature type="transmembrane region" description="Helical" evidence="6">
    <location>
        <begin position="528"/>
        <end position="547"/>
    </location>
</feature>
<accession>A0A7Y0ENE5</accession>
<dbReference type="InterPro" id="IPR017501">
    <property type="entry name" value="Phage_infect_YhgE_C"/>
</dbReference>
<dbReference type="PANTHER" id="PTHR43077">
    <property type="entry name" value="TRANSPORT PERMEASE YVFS-RELATED"/>
    <property type="match status" value="1"/>
</dbReference>
<dbReference type="NCBIfam" id="TIGR03061">
    <property type="entry name" value="pip_yhgE_Nterm"/>
    <property type="match status" value="1"/>
</dbReference>
<feature type="transmembrane region" description="Helical" evidence="6">
    <location>
        <begin position="568"/>
        <end position="593"/>
    </location>
</feature>
<dbReference type="Proteomes" id="UP000532194">
    <property type="component" value="Unassembled WGS sequence"/>
</dbReference>
<evidence type="ECO:0000256" key="4">
    <source>
        <dbReference type="ARBA" id="ARBA00023136"/>
    </source>
</evidence>
<dbReference type="NCBIfam" id="TIGR03062">
    <property type="entry name" value="pip_yhgE_Cterm"/>
    <property type="match status" value="1"/>
</dbReference>
<comment type="subcellular location">
    <subcellularLocation>
        <location evidence="1">Membrane</location>
        <topology evidence="1">Multi-pass membrane protein</topology>
    </subcellularLocation>
</comment>
<dbReference type="GO" id="GO:0140359">
    <property type="term" value="F:ABC-type transporter activity"/>
    <property type="evidence" value="ECO:0007669"/>
    <property type="project" value="InterPro"/>
</dbReference>
<dbReference type="SUPFAM" id="SSF58104">
    <property type="entry name" value="Methyl-accepting chemotaxis protein (MCP) signaling domain"/>
    <property type="match status" value="1"/>
</dbReference>
<feature type="domain" description="ABC-2 type transporter transmembrane" evidence="7">
    <location>
        <begin position="461"/>
        <end position="705"/>
    </location>
</feature>
<comment type="caution">
    <text evidence="8">The sequence shown here is derived from an EMBL/GenBank/DDBJ whole genome shotgun (WGS) entry which is preliminary data.</text>
</comment>
<evidence type="ECO:0000256" key="5">
    <source>
        <dbReference type="SAM" id="Coils"/>
    </source>
</evidence>
<keyword evidence="3 6" id="KW-1133">Transmembrane helix</keyword>
<evidence type="ECO:0000259" key="7">
    <source>
        <dbReference type="Pfam" id="PF12698"/>
    </source>
</evidence>
<dbReference type="InterPro" id="IPR013525">
    <property type="entry name" value="ABC2_TM"/>
</dbReference>
<feature type="domain" description="ABC-2 type transporter transmembrane" evidence="7">
    <location>
        <begin position="27"/>
        <end position="184"/>
    </location>
</feature>
<keyword evidence="9" id="KW-1185">Reference proteome</keyword>